<sequence length="155" mass="15014">MDGERTAGEVSHYGACRSGGIGLILRFVPLGKCPATSSRSGAGSCSSSIAGVDASPETSSSSNIAGVDASPETSSSSNIAGVDASPETSSSSNIAGVDASPETSSRSGAGSCSSIAGVDASPAWKLASHIRTATTTSCSDNSSSFAGRGTARSLS</sequence>
<dbReference type="AlphaFoldDB" id="A0A6G0NQK8"/>
<accession>A0A6G0NQK8</accession>
<dbReference type="EMBL" id="QXGC01000878">
    <property type="protein sequence ID" value="KAE9217913.1"/>
    <property type="molecule type" value="Genomic_DNA"/>
</dbReference>
<gene>
    <name evidence="2" type="ORF">PF004_g14018</name>
</gene>
<protein>
    <submittedName>
        <fullName evidence="2">Uncharacterized protein</fullName>
    </submittedName>
</protein>
<evidence type="ECO:0000313" key="2">
    <source>
        <dbReference type="EMBL" id="KAE9217913.1"/>
    </source>
</evidence>
<feature type="region of interest" description="Disordered" evidence="1">
    <location>
        <begin position="35"/>
        <end position="116"/>
    </location>
</feature>
<feature type="compositionally biased region" description="Low complexity" evidence="1">
    <location>
        <begin position="35"/>
        <end position="51"/>
    </location>
</feature>
<evidence type="ECO:0000313" key="3">
    <source>
        <dbReference type="Proteomes" id="UP000476176"/>
    </source>
</evidence>
<evidence type="ECO:0000256" key="1">
    <source>
        <dbReference type="SAM" id="MobiDB-lite"/>
    </source>
</evidence>
<proteinExistence type="predicted"/>
<reference evidence="2 3" key="1">
    <citation type="submission" date="2018-09" db="EMBL/GenBank/DDBJ databases">
        <title>Genomic investigation of the strawberry pathogen Phytophthora fragariae indicates pathogenicity is determined by transcriptional variation in three key races.</title>
        <authorList>
            <person name="Adams T.M."/>
            <person name="Armitage A.D."/>
            <person name="Sobczyk M.K."/>
            <person name="Bates H.J."/>
            <person name="Dunwell J.M."/>
            <person name="Nellist C.F."/>
            <person name="Harrison R.J."/>
        </authorList>
    </citation>
    <scope>NUCLEOTIDE SEQUENCE [LARGE SCALE GENOMIC DNA]</scope>
    <source>
        <strain evidence="2 3">BC-23</strain>
    </source>
</reference>
<dbReference type="Proteomes" id="UP000476176">
    <property type="component" value="Unassembled WGS sequence"/>
</dbReference>
<feature type="compositionally biased region" description="Polar residues" evidence="1">
    <location>
        <begin position="132"/>
        <end position="145"/>
    </location>
</feature>
<name>A0A6G0NQK8_9STRA</name>
<feature type="region of interest" description="Disordered" evidence="1">
    <location>
        <begin position="132"/>
        <end position="155"/>
    </location>
</feature>
<feature type="compositionally biased region" description="Low complexity" evidence="1">
    <location>
        <begin position="104"/>
        <end position="116"/>
    </location>
</feature>
<organism evidence="2 3">
    <name type="scientific">Phytophthora fragariae</name>
    <dbReference type="NCBI Taxonomy" id="53985"/>
    <lineage>
        <taxon>Eukaryota</taxon>
        <taxon>Sar</taxon>
        <taxon>Stramenopiles</taxon>
        <taxon>Oomycota</taxon>
        <taxon>Peronosporomycetes</taxon>
        <taxon>Peronosporales</taxon>
        <taxon>Peronosporaceae</taxon>
        <taxon>Phytophthora</taxon>
    </lineage>
</organism>
<comment type="caution">
    <text evidence="2">The sequence shown here is derived from an EMBL/GenBank/DDBJ whole genome shotgun (WGS) entry which is preliminary data.</text>
</comment>